<organism evidence="2 3">
    <name type="scientific">Ameca splendens</name>
    <dbReference type="NCBI Taxonomy" id="208324"/>
    <lineage>
        <taxon>Eukaryota</taxon>
        <taxon>Metazoa</taxon>
        <taxon>Chordata</taxon>
        <taxon>Craniata</taxon>
        <taxon>Vertebrata</taxon>
        <taxon>Euteleostomi</taxon>
        <taxon>Actinopterygii</taxon>
        <taxon>Neopterygii</taxon>
        <taxon>Teleostei</taxon>
        <taxon>Neoteleostei</taxon>
        <taxon>Acanthomorphata</taxon>
        <taxon>Ovalentaria</taxon>
        <taxon>Atherinomorphae</taxon>
        <taxon>Cyprinodontiformes</taxon>
        <taxon>Goodeidae</taxon>
        <taxon>Ameca</taxon>
    </lineage>
</organism>
<keyword evidence="1" id="KW-0472">Membrane</keyword>
<gene>
    <name evidence="2" type="ORF">AMECASPLE_015259</name>
</gene>
<keyword evidence="1" id="KW-0812">Transmembrane</keyword>
<accession>A0ABV0ZNQ8</accession>
<reference evidence="2 3" key="1">
    <citation type="submission" date="2021-06" db="EMBL/GenBank/DDBJ databases">
        <authorList>
            <person name="Palmer J.M."/>
        </authorList>
    </citation>
    <scope>NUCLEOTIDE SEQUENCE [LARGE SCALE GENOMIC DNA]</scope>
    <source>
        <strain evidence="2 3">AS_MEX2019</strain>
        <tissue evidence="2">Muscle</tissue>
    </source>
</reference>
<dbReference type="Proteomes" id="UP001469553">
    <property type="component" value="Unassembled WGS sequence"/>
</dbReference>
<protein>
    <submittedName>
        <fullName evidence="2">Uncharacterized protein</fullName>
    </submittedName>
</protein>
<evidence type="ECO:0000313" key="3">
    <source>
        <dbReference type="Proteomes" id="UP001469553"/>
    </source>
</evidence>
<feature type="transmembrane region" description="Helical" evidence="1">
    <location>
        <begin position="108"/>
        <end position="134"/>
    </location>
</feature>
<name>A0ABV0ZNQ8_9TELE</name>
<keyword evidence="1" id="KW-1133">Transmembrane helix</keyword>
<comment type="caution">
    <text evidence="2">The sequence shown here is derived from an EMBL/GenBank/DDBJ whole genome shotgun (WGS) entry which is preliminary data.</text>
</comment>
<evidence type="ECO:0000256" key="1">
    <source>
        <dbReference type="SAM" id="Phobius"/>
    </source>
</evidence>
<evidence type="ECO:0000313" key="2">
    <source>
        <dbReference type="EMBL" id="MEQ2307141.1"/>
    </source>
</evidence>
<dbReference type="EMBL" id="JAHRIP010066901">
    <property type="protein sequence ID" value="MEQ2307141.1"/>
    <property type="molecule type" value="Genomic_DNA"/>
</dbReference>
<proteinExistence type="predicted"/>
<sequence length="204" mass="22174">MNPECRLAGSIMGQMVARGTYSELQGSGIDFTSLLKEDQDDEGQNMTPLSGTSSSCHYTLSDNSSMSSLSSSRCSLIDGGDILTAVVHPIEEESRLEGNVGLSMYVKYFLAGANLLVLLFLILLNGLAHISFVLQDWWLAQWKEEDPCAGRGCVPIQGLDPSKAVLVGRLRHSATRKPYRRWGELPGRDLTGLSVLSSCCQSSQ</sequence>
<keyword evidence="3" id="KW-1185">Reference proteome</keyword>